<dbReference type="Pfam" id="PF08774">
    <property type="entry name" value="VRR_NUC"/>
    <property type="match status" value="1"/>
</dbReference>
<evidence type="ECO:0000313" key="5">
    <source>
        <dbReference type="EMBL" id="MBA9076093.1"/>
    </source>
</evidence>
<feature type="domain" description="VRR-NUC" evidence="4">
    <location>
        <begin position="7"/>
        <end position="108"/>
    </location>
</feature>
<sequence length="123" mass="14031">MESTTRISEARLQSCCVIWFKNTHRQHADLLYQIKNDGRKHAISASSDKALGLTPGIPDTFMAIPRGPWHGLYVEFKRPGEKLSDAQRKVIPQLQAQGYRVEVVTTEEQFRMLVYEYLAHGTA</sequence>
<dbReference type="Proteomes" id="UP000563094">
    <property type="component" value="Unassembled WGS sequence"/>
</dbReference>
<name>A0A839GEX4_9BACT</name>
<dbReference type="AlphaFoldDB" id="A0A839GEX4"/>
<gene>
    <name evidence="5" type="ORF">FHS90_000795</name>
</gene>
<reference evidence="5 6" key="1">
    <citation type="submission" date="2020-08" db="EMBL/GenBank/DDBJ databases">
        <title>Genomic Encyclopedia of Type Strains, Phase IV (KMG-IV): sequencing the most valuable type-strain genomes for metagenomic binning, comparative biology and taxonomic classification.</title>
        <authorList>
            <person name="Goeker M."/>
        </authorList>
    </citation>
    <scope>NUCLEOTIDE SEQUENCE [LARGE SCALE GENOMIC DNA]</scope>
    <source>
        <strain evidence="5 6">DSM 29854</strain>
    </source>
</reference>
<proteinExistence type="predicted"/>
<dbReference type="Gene3D" id="3.40.1350.10">
    <property type="match status" value="1"/>
</dbReference>
<dbReference type="InterPro" id="IPR011856">
    <property type="entry name" value="tRNA_endonuc-like_dom_sf"/>
</dbReference>
<keyword evidence="6" id="KW-1185">Reference proteome</keyword>
<evidence type="ECO:0000313" key="6">
    <source>
        <dbReference type="Proteomes" id="UP000563094"/>
    </source>
</evidence>
<evidence type="ECO:0000256" key="3">
    <source>
        <dbReference type="ARBA" id="ARBA00022801"/>
    </source>
</evidence>
<protein>
    <recommendedName>
        <fullName evidence="4">VRR-NUC domain-containing protein</fullName>
    </recommendedName>
</protein>
<dbReference type="RefSeq" id="WP_182511860.1">
    <property type="nucleotide sequence ID" value="NZ_JACJIQ010000002.1"/>
</dbReference>
<dbReference type="GO" id="GO:0004518">
    <property type="term" value="F:nuclease activity"/>
    <property type="evidence" value="ECO:0007669"/>
    <property type="project" value="UniProtKB-KW"/>
</dbReference>
<keyword evidence="3" id="KW-0378">Hydrolase</keyword>
<dbReference type="InterPro" id="IPR014883">
    <property type="entry name" value="VRR_NUC"/>
</dbReference>
<comment type="caution">
    <text evidence="5">The sequence shown here is derived from an EMBL/GenBank/DDBJ whole genome shotgun (WGS) entry which is preliminary data.</text>
</comment>
<evidence type="ECO:0000259" key="4">
    <source>
        <dbReference type="SMART" id="SM00990"/>
    </source>
</evidence>
<keyword evidence="2" id="KW-0540">Nuclease</keyword>
<dbReference type="SMART" id="SM00990">
    <property type="entry name" value="VRR_NUC"/>
    <property type="match status" value="1"/>
</dbReference>
<evidence type="ECO:0000256" key="2">
    <source>
        <dbReference type="ARBA" id="ARBA00022722"/>
    </source>
</evidence>
<dbReference type="GO" id="GO:0003676">
    <property type="term" value="F:nucleic acid binding"/>
    <property type="evidence" value="ECO:0007669"/>
    <property type="project" value="InterPro"/>
</dbReference>
<comment type="cofactor">
    <cofactor evidence="1">
        <name>Mg(2+)</name>
        <dbReference type="ChEBI" id="CHEBI:18420"/>
    </cofactor>
</comment>
<evidence type="ECO:0000256" key="1">
    <source>
        <dbReference type="ARBA" id="ARBA00001946"/>
    </source>
</evidence>
<dbReference type="EMBL" id="JACJIQ010000002">
    <property type="protein sequence ID" value="MBA9076093.1"/>
    <property type="molecule type" value="Genomic_DNA"/>
</dbReference>
<organism evidence="5 6">
    <name type="scientific">Rufibacter quisquiliarum</name>
    <dbReference type="NCBI Taxonomy" id="1549639"/>
    <lineage>
        <taxon>Bacteria</taxon>
        <taxon>Pseudomonadati</taxon>
        <taxon>Bacteroidota</taxon>
        <taxon>Cytophagia</taxon>
        <taxon>Cytophagales</taxon>
        <taxon>Hymenobacteraceae</taxon>
        <taxon>Rufibacter</taxon>
    </lineage>
</organism>
<accession>A0A839GEX4</accession>
<dbReference type="GO" id="GO:0016788">
    <property type="term" value="F:hydrolase activity, acting on ester bonds"/>
    <property type="evidence" value="ECO:0007669"/>
    <property type="project" value="InterPro"/>
</dbReference>